<proteinExistence type="predicted"/>
<dbReference type="AlphaFoldDB" id="A0A0L0V8W6"/>
<reference evidence="2" key="1">
    <citation type="submission" date="2014-03" db="EMBL/GenBank/DDBJ databases">
        <title>The Genome Sequence of Puccinia striiformis f. sp. tritici PST-78.</title>
        <authorList>
            <consortium name="The Broad Institute Genome Sequencing Platform"/>
            <person name="Cuomo C."/>
            <person name="Hulbert S."/>
            <person name="Chen X."/>
            <person name="Walker B."/>
            <person name="Young S.K."/>
            <person name="Zeng Q."/>
            <person name="Gargeya S."/>
            <person name="Fitzgerald M."/>
            <person name="Haas B."/>
            <person name="Abouelleil A."/>
            <person name="Alvarado L."/>
            <person name="Arachchi H.M."/>
            <person name="Berlin A.M."/>
            <person name="Chapman S.B."/>
            <person name="Goldberg J."/>
            <person name="Griggs A."/>
            <person name="Gujja S."/>
            <person name="Hansen M."/>
            <person name="Howarth C."/>
            <person name="Imamovic A."/>
            <person name="Larimer J."/>
            <person name="McCowan C."/>
            <person name="Montmayeur A."/>
            <person name="Murphy C."/>
            <person name="Neiman D."/>
            <person name="Pearson M."/>
            <person name="Priest M."/>
            <person name="Roberts A."/>
            <person name="Saif S."/>
            <person name="Shea T."/>
            <person name="Sisk P."/>
            <person name="Sykes S."/>
            <person name="Wortman J."/>
            <person name="Nusbaum C."/>
            <person name="Birren B."/>
        </authorList>
    </citation>
    <scope>NUCLEOTIDE SEQUENCE [LARGE SCALE GENOMIC DNA]</scope>
    <source>
        <strain evidence="2">race PST-78</strain>
    </source>
</reference>
<dbReference type="EMBL" id="AJIL01000092">
    <property type="protein sequence ID" value="KNE95730.1"/>
    <property type="molecule type" value="Genomic_DNA"/>
</dbReference>
<keyword evidence="2" id="KW-1185">Reference proteome</keyword>
<evidence type="ECO:0000313" key="1">
    <source>
        <dbReference type="EMBL" id="KNE95730.1"/>
    </source>
</evidence>
<name>A0A0L0V8W6_9BASI</name>
<protein>
    <submittedName>
        <fullName evidence="1">Uncharacterized protein</fullName>
    </submittedName>
</protein>
<evidence type="ECO:0000313" key="2">
    <source>
        <dbReference type="Proteomes" id="UP000054564"/>
    </source>
</evidence>
<dbReference type="Proteomes" id="UP000054564">
    <property type="component" value="Unassembled WGS sequence"/>
</dbReference>
<sequence>MKNQTWQLNSKVCVASYNSISFVRSGSMGLNSFIIANQMMANNSFPNDASYAPGRGSAAASRPGPLDD</sequence>
<gene>
    <name evidence="1" type="ORF">PSTG_10947</name>
</gene>
<accession>A0A0L0V8W6</accession>
<comment type="caution">
    <text evidence="1">The sequence shown here is derived from an EMBL/GenBank/DDBJ whole genome shotgun (WGS) entry which is preliminary data.</text>
</comment>
<organism evidence="1 2">
    <name type="scientific">Puccinia striiformis f. sp. tritici PST-78</name>
    <dbReference type="NCBI Taxonomy" id="1165861"/>
    <lineage>
        <taxon>Eukaryota</taxon>
        <taxon>Fungi</taxon>
        <taxon>Dikarya</taxon>
        <taxon>Basidiomycota</taxon>
        <taxon>Pucciniomycotina</taxon>
        <taxon>Pucciniomycetes</taxon>
        <taxon>Pucciniales</taxon>
        <taxon>Pucciniaceae</taxon>
        <taxon>Puccinia</taxon>
    </lineage>
</organism>